<keyword evidence="14" id="KW-0460">Magnesium</keyword>
<evidence type="ECO:0000256" key="16">
    <source>
        <dbReference type="ARBA" id="ARBA00023080"/>
    </source>
</evidence>
<feature type="region of interest" description="Disordered" evidence="21">
    <location>
        <begin position="190"/>
        <end position="282"/>
    </location>
</feature>
<feature type="transmembrane region" description="Helical" evidence="22">
    <location>
        <begin position="1221"/>
        <end position="1237"/>
    </location>
</feature>
<dbReference type="Gene3D" id="1.10.150.340">
    <property type="entry name" value="Pyrimidine 5'-nucleotidase (UMPH-1), N-terminal domain"/>
    <property type="match status" value="1"/>
</dbReference>
<dbReference type="GO" id="GO:0006882">
    <property type="term" value="P:intracellular zinc ion homeostasis"/>
    <property type="evidence" value="ECO:0007669"/>
    <property type="project" value="TreeGrafter"/>
</dbReference>
<keyword evidence="8" id="KW-0507">mRNA processing</keyword>
<keyword evidence="19" id="KW-0539">Nucleus</keyword>
<feature type="compositionally biased region" description="Basic and acidic residues" evidence="21">
    <location>
        <begin position="856"/>
        <end position="891"/>
    </location>
</feature>
<dbReference type="SFLD" id="SFLDS00003">
    <property type="entry name" value="Haloacid_Dehalogenase"/>
    <property type="match status" value="1"/>
</dbReference>
<feature type="transmembrane region" description="Helical" evidence="22">
    <location>
        <begin position="1006"/>
        <end position="1024"/>
    </location>
</feature>
<feature type="transmembrane region" description="Helical" evidence="22">
    <location>
        <begin position="1154"/>
        <end position="1174"/>
    </location>
</feature>
<accession>A0AA39LNH0</accession>
<feature type="transmembrane region" description="Helical" evidence="22">
    <location>
        <begin position="955"/>
        <end position="976"/>
    </location>
</feature>
<feature type="compositionally biased region" description="Basic residues" evidence="21">
    <location>
        <begin position="205"/>
        <end position="215"/>
    </location>
</feature>
<evidence type="ECO:0000256" key="2">
    <source>
        <dbReference type="ARBA" id="ARBA00004123"/>
    </source>
</evidence>
<dbReference type="Pfam" id="PF02535">
    <property type="entry name" value="Zip"/>
    <property type="match status" value="1"/>
</dbReference>
<feature type="compositionally biased region" description="Acidic residues" evidence="21">
    <location>
        <begin position="190"/>
        <end position="201"/>
    </location>
</feature>
<reference evidence="23" key="1">
    <citation type="submission" date="2023-06" db="EMBL/GenBank/DDBJ databases">
        <title>Genomic analysis of the entomopathogenic nematode Steinernema hermaphroditum.</title>
        <authorList>
            <person name="Schwarz E.M."/>
            <person name="Heppert J.K."/>
            <person name="Baniya A."/>
            <person name="Schwartz H.T."/>
            <person name="Tan C.-H."/>
            <person name="Antoshechkin I."/>
            <person name="Sternberg P.W."/>
            <person name="Goodrich-Blair H."/>
            <person name="Dillman A.R."/>
        </authorList>
    </citation>
    <scope>NUCLEOTIDE SEQUENCE</scope>
    <source>
        <strain evidence="23">PS9179</strain>
        <tissue evidence="23">Whole animal</tissue>
    </source>
</reference>
<comment type="caution">
    <text evidence="23">The sequence shown here is derived from an EMBL/GenBank/DDBJ whole genome shotgun (WGS) entry which is preliminary data.</text>
</comment>
<evidence type="ECO:0000256" key="12">
    <source>
        <dbReference type="ARBA" id="ARBA00022741"/>
    </source>
</evidence>
<dbReference type="Pfam" id="PF05822">
    <property type="entry name" value="UMPH-1"/>
    <property type="match status" value="1"/>
</dbReference>
<feature type="compositionally biased region" description="Basic and acidic residues" evidence="21">
    <location>
        <begin position="1071"/>
        <end position="1082"/>
    </location>
</feature>
<dbReference type="GO" id="GO:0005737">
    <property type="term" value="C:cytoplasm"/>
    <property type="evidence" value="ECO:0007669"/>
    <property type="project" value="InterPro"/>
</dbReference>
<keyword evidence="24" id="KW-1185">Reference proteome</keyword>
<dbReference type="InterPro" id="IPR023214">
    <property type="entry name" value="HAD_sf"/>
</dbReference>
<sequence>MANRTVKEAATVKGTNPQYLVEKIIRTRIYDSLYWKEQCFGLSAEDLVDKGLDLRYVGGVFSGNVKPTPFLCLCLKMLQLQPEKDIAVEFIRQEDSKYIRALGAMYIRLTLSSVEIYKYLEPLYNDYRRMRFMNKQGRFELVHMDDFIDHLLREERYCDVQLPRLQKRQALEEVGELQFYVSALDEDIERATSSEEEEEEDDRRRKERPKLVSRRPGRDRSRSKSRERSERSSKRDRSRDREDRDRRDRDRKDRDRHKDRDSDKHHEKSSKNSKEDDEREIEEANALRAKLAPRQFQTMEALLKNPKVRMRDQKAVEAKIAKIVADGSENLIVISDFDYTLSRYKDTSGSICSSSHGVFHSAADKADHVLAEKLNRSKAKFMAVETCHIMTIDEKIPHMVEWWNTSHECIKEAKLHKDVIEEIVLDSKSMIVLRDRAIEFFELLQAKSVPLVIFSAGVGTVIDIFLRPRLTKHQMNNVHIISNMMIFDEEGICVDFSEPLIHVFCKNGSAVRHDDPFFHSFSTRQNVVLLGDSTGDLEMHVGVERSGVVLKIGFLNHKFEELLDKYLAEGAYDIVIVDDQSVDIPLALLSEVPTTELSNKTDDDVTNSNKESSKAVENKAPSVAFFLCIRVLPLTSIRGVAPAGFTGQQGSSQRNRSGWLTERYCDIQLSRLQKRQALEEVGELKLCLYVLDEDIERATSPEEEEEGDDRRRKERPKTTTNKAPSVAFFPRIRVLPLTSIRETDLGGRLTLCLCLAKVSLVCSVFFGKCQFGDASSATDGWRAVWTDVSLVAVDVRMGKKLLFGVATLLLSAAVVFAHSHSHSHDPEPAHLKYSRAANEAAQEEVKRAQEHHHGHSHEDGGCPHDHSHSHEYDHGHSHEEGHGHSHSHSESPKTYSKRSANIHSYDPKGNFAFMNDPKTQLWVYAFGATVLISVFPFLVLTFIPVQSNTAESGPLLKLLLSFGAGGLLGDAFLHLIPHASPSGGHSHSHSHSHEAGHSHEPHDMSVGLWVLAGIIIFLFIEKFVRIFRGEDGHGHSHGGHGHSHAPAVKKDKCSDDEFSETTKKADKKRNKKEEKAQDKENEQPTNIRVAALLNMVADFCHNFTDGLAIGASFIAGPNIGLVTMITVLVHEIPHEIGDFAILVQSGVSKPKAMMFQLITAFGAVVGCWLAVMSADPSGLADAAASSWVLPFTAGGFIYIATVTIMPDLLEKSSFVASIKELVTMSVGIYSMYLIGLYE</sequence>
<feature type="region of interest" description="Disordered" evidence="21">
    <location>
        <begin position="1034"/>
        <end position="1083"/>
    </location>
</feature>
<name>A0AA39LNH0_9BILA</name>
<dbReference type="GO" id="GO:0016020">
    <property type="term" value="C:membrane"/>
    <property type="evidence" value="ECO:0007669"/>
    <property type="project" value="UniProtKB-SubCell"/>
</dbReference>
<evidence type="ECO:0000256" key="4">
    <source>
        <dbReference type="ARBA" id="ARBA00006164"/>
    </source>
</evidence>
<dbReference type="EMBL" id="JAUCMV010000004">
    <property type="protein sequence ID" value="KAK0404206.1"/>
    <property type="molecule type" value="Genomic_DNA"/>
</dbReference>
<evidence type="ECO:0000256" key="21">
    <source>
        <dbReference type="SAM" id="MobiDB-lite"/>
    </source>
</evidence>
<dbReference type="InterPro" id="IPR036412">
    <property type="entry name" value="HAD-like_sf"/>
</dbReference>
<keyword evidence="7" id="KW-0813">Transport</keyword>
<keyword evidence="11" id="KW-0747">Spliceosome</keyword>
<dbReference type="EC" id="3.1.3.5" evidence="6"/>
<feature type="region of interest" description="Disordered" evidence="21">
    <location>
        <begin position="698"/>
        <end position="720"/>
    </location>
</feature>
<evidence type="ECO:0000256" key="5">
    <source>
        <dbReference type="ARBA" id="ARBA00008389"/>
    </source>
</evidence>
<evidence type="ECO:0000256" key="6">
    <source>
        <dbReference type="ARBA" id="ARBA00012643"/>
    </source>
</evidence>
<dbReference type="AlphaFoldDB" id="A0AA39LNH0"/>
<dbReference type="PANTHER" id="PTHR16950:SF25">
    <property type="entry name" value="ZINC TRANSPORTER SLC39A7"/>
    <property type="match status" value="1"/>
</dbReference>
<dbReference type="GO" id="GO:0006397">
    <property type="term" value="P:mRNA processing"/>
    <property type="evidence" value="ECO:0007669"/>
    <property type="project" value="UniProtKB-KW"/>
</dbReference>
<dbReference type="GO" id="GO:0000166">
    <property type="term" value="F:nucleotide binding"/>
    <property type="evidence" value="ECO:0007669"/>
    <property type="project" value="UniProtKB-KW"/>
</dbReference>
<comment type="subcellular location">
    <subcellularLocation>
        <location evidence="3">Membrane</location>
        <topology evidence="3">Multi-pass membrane protein</topology>
    </subcellularLocation>
    <subcellularLocation>
        <location evidence="2">Nucleus</location>
    </subcellularLocation>
</comment>
<evidence type="ECO:0000313" key="23">
    <source>
        <dbReference type="EMBL" id="KAK0404206.1"/>
    </source>
</evidence>
<dbReference type="SUPFAM" id="SSF56784">
    <property type="entry name" value="HAD-like"/>
    <property type="match status" value="1"/>
</dbReference>
<feature type="transmembrane region" description="Helical" evidence="22">
    <location>
        <begin position="1186"/>
        <end position="1209"/>
    </location>
</feature>
<evidence type="ECO:0000256" key="7">
    <source>
        <dbReference type="ARBA" id="ARBA00022448"/>
    </source>
</evidence>
<evidence type="ECO:0000313" key="24">
    <source>
        <dbReference type="Proteomes" id="UP001175271"/>
    </source>
</evidence>
<dbReference type="Pfam" id="PF03371">
    <property type="entry name" value="PRP38"/>
    <property type="match status" value="1"/>
</dbReference>
<keyword evidence="18" id="KW-0508">mRNA splicing</keyword>
<evidence type="ECO:0000256" key="9">
    <source>
        <dbReference type="ARBA" id="ARBA00022692"/>
    </source>
</evidence>
<evidence type="ECO:0000256" key="1">
    <source>
        <dbReference type="ARBA" id="ARBA00000815"/>
    </source>
</evidence>
<dbReference type="FunFam" id="1.10.150.340:FF:000001">
    <property type="entry name" value="Cytosolic 5-nucleotidase 3-like"/>
    <property type="match status" value="1"/>
</dbReference>
<organism evidence="23 24">
    <name type="scientific">Steinernema hermaphroditum</name>
    <dbReference type="NCBI Taxonomy" id="289476"/>
    <lineage>
        <taxon>Eukaryota</taxon>
        <taxon>Metazoa</taxon>
        <taxon>Ecdysozoa</taxon>
        <taxon>Nematoda</taxon>
        <taxon>Chromadorea</taxon>
        <taxon>Rhabditida</taxon>
        <taxon>Tylenchina</taxon>
        <taxon>Panagrolaimomorpha</taxon>
        <taxon>Strongyloidoidea</taxon>
        <taxon>Steinernematidae</taxon>
        <taxon>Steinernema</taxon>
    </lineage>
</organism>
<evidence type="ECO:0000256" key="22">
    <source>
        <dbReference type="SAM" id="Phobius"/>
    </source>
</evidence>
<dbReference type="GO" id="GO:0005681">
    <property type="term" value="C:spliceosomal complex"/>
    <property type="evidence" value="ECO:0007669"/>
    <property type="project" value="UniProtKB-KW"/>
</dbReference>
<evidence type="ECO:0000256" key="11">
    <source>
        <dbReference type="ARBA" id="ARBA00022728"/>
    </source>
</evidence>
<keyword evidence="15 22" id="KW-1133">Transmembrane helix</keyword>
<evidence type="ECO:0000256" key="15">
    <source>
        <dbReference type="ARBA" id="ARBA00022989"/>
    </source>
</evidence>
<feature type="compositionally biased region" description="Basic and acidic residues" evidence="21">
    <location>
        <begin position="1048"/>
        <end position="1064"/>
    </location>
</feature>
<comment type="similarity">
    <text evidence="4">Belongs to the PRP38 family.</text>
</comment>
<feature type="transmembrane region" description="Helical" evidence="22">
    <location>
        <begin position="921"/>
        <end position="943"/>
    </location>
</feature>
<comment type="similarity">
    <text evidence="5">Belongs to the pyrimidine 5'-nucleotidase family.</text>
</comment>
<dbReference type="InterPro" id="IPR005037">
    <property type="entry name" value="PRP38"/>
</dbReference>
<dbReference type="GO" id="GO:0008253">
    <property type="term" value="F:5'-nucleotidase activity"/>
    <property type="evidence" value="ECO:0007669"/>
    <property type="project" value="UniProtKB-EC"/>
</dbReference>
<feature type="compositionally biased region" description="Basic and acidic residues" evidence="21">
    <location>
        <begin position="216"/>
        <end position="276"/>
    </location>
</feature>
<keyword evidence="10" id="KW-0479">Metal-binding</keyword>
<evidence type="ECO:0000256" key="8">
    <source>
        <dbReference type="ARBA" id="ARBA00022664"/>
    </source>
</evidence>
<dbReference type="Gene3D" id="3.40.50.1000">
    <property type="entry name" value="HAD superfamily/HAD-like"/>
    <property type="match status" value="1"/>
</dbReference>
<feature type="compositionally biased region" description="Polar residues" evidence="21">
    <location>
        <begin position="892"/>
        <end position="901"/>
    </location>
</feature>
<feature type="region of interest" description="Disordered" evidence="21">
    <location>
        <begin position="835"/>
        <end position="901"/>
    </location>
</feature>
<dbReference type="SFLD" id="SFLDG01128">
    <property type="entry name" value="C1.4:_5'-Nucleotidase_Like"/>
    <property type="match status" value="1"/>
</dbReference>
<evidence type="ECO:0000256" key="18">
    <source>
        <dbReference type="ARBA" id="ARBA00023187"/>
    </source>
</evidence>
<feature type="compositionally biased region" description="Acidic residues" evidence="21">
    <location>
        <begin position="698"/>
        <end position="707"/>
    </location>
</feature>
<gene>
    <name evidence="23" type="ORF">QR680_017340</name>
</gene>
<dbReference type="Proteomes" id="UP001175271">
    <property type="component" value="Unassembled WGS sequence"/>
</dbReference>
<evidence type="ECO:0000256" key="19">
    <source>
        <dbReference type="ARBA" id="ARBA00023242"/>
    </source>
</evidence>
<comment type="catalytic activity">
    <reaction evidence="1">
        <text>a ribonucleoside 5'-phosphate + H2O = a ribonucleoside + phosphate</text>
        <dbReference type="Rhea" id="RHEA:12484"/>
        <dbReference type="ChEBI" id="CHEBI:15377"/>
        <dbReference type="ChEBI" id="CHEBI:18254"/>
        <dbReference type="ChEBI" id="CHEBI:43474"/>
        <dbReference type="ChEBI" id="CHEBI:58043"/>
        <dbReference type="EC" id="3.1.3.5"/>
    </reaction>
</comment>
<keyword evidence="12" id="KW-0547">Nucleotide-binding</keyword>
<keyword evidence="13" id="KW-0378">Hydrolase</keyword>
<evidence type="ECO:0000256" key="20">
    <source>
        <dbReference type="ARBA" id="ARBA00038485"/>
    </source>
</evidence>
<dbReference type="GO" id="GO:0008380">
    <property type="term" value="P:RNA splicing"/>
    <property type="evidence" value="ECO:0007669"/>
    <property type="project" value="UniProtKB-KW"/>
</dbReference>
<evidence type="ECO:0000256" key="14">
    <source>
        <dbReference type="ARBA" id="ARBA00022842"/>
    </source>
</evidence>
<dbReference type="InterPro" id="IPR003689">
    <property type="entry name" value="ZIP"/>
</dbReference>
<evidence type="ECO:0000256" key="10">
    <source>
        <dbReference type="ARBA" id="ARBA00022723"/>
    </source>
</evidence>
<evidence type="ECO:0000256" key="13">
    <source>
        <dbReference type="ARBA" id="ARBA00022801"/>
    </source>
</evidence>
<protein>
    <recommendedName>
        <fullName evidence="6">5'-nucleotidase</fullName>
        <ecNumber evidence="6">3.1.3.5</ecNumber>
    </recommendedName>
</protein>
<dbReference type="GO" id="GO:0005385">
    <property type="term" value="F:zinc ion transmembrane transporter activity"/>
    <property type="evidence" value="ECO:0007669"/>
    <property type="project" value="TreeGrafter"/>
</dbReference>
<keyword evidence="9 22" id="KW-0812">Transmembrane</keyword>
<proteinExistence type="inferred from homology"/>
<dbReference type="GO" id="GO:0009117">
    <property type="term" value="P:nucleotide metabolic process"/>
    <property type="evidence" value="ECO:0007669"/>
    <property type="project" value="UniProtKB-KW"/>
</dbReference>
<dbReference type="NCBIfam" id="TIGR01544">
    <property type="entry name" value="HAD-SF-IE"/>
    <property type="match status" value="1"/>
</dbReference>
<keyword evidence="17 22" id="KW-0472">Membrane</keyword>
<dbReference type="InterPro" id="IPR006434">
    <property type="entry name" value="Pyrimidine_nucleotidase_eu"/>
</dbReference>
<comment type="similarity">
    <text evidence="20">Belongs to the ZIP transporter (TC 2.A.5) family. KE4/Catsup subfamily.</text>
</comment>
<feature type="region of interest" description="Disordered" evidence="21">
    <location>
        <begin position="980"/>
        <end position="999"/>
    </location>
</feature>
<evidence type="ECO:0000256" key="17">
    <source>
        <dbReference type="ARBA" id="ARBA00023136"/>
    </source>
</evidence>
<evidence type="ECO:0000256" key="3">
    <source>
        <dbReference type="ARBA" id="ARBA00004141"/>
    </source>
</evidence>
<keyword evidence="16" id="KW-0546">Nucleotide metabolism</keyword>
<dbReference type="PANTHER" id="PTHR16950">
    <property type="entry name" value="ZINC TRANSPORTER SLC39A7 HISTIDINE-RICH MEMBRANE PROTEIN KE4"/>
    <property type="match status" value="1"/>
</dbReference>
<dbReference type="GO" id="GO:0000287">
    <property type="term" value="F:magnesium ion binding"/>
    <property type="evidence" value="ECO:0007669"/>
    <property type="project" value="InterPro"/>
</dbReference>